<dbReference type="RefSeq" id="WP_258369171.1">
    <property type="nucleotide sequence ID" value="NZ_QKLZ01000001.1"/>
</dbReference>
<name>A0A2Y8ZX55_9MICO</name>
<feature type="compositionally biased region" description="Low complexity" evidence="2">
    <location>
        <begin position="58"/>
        <end position="72"/>
    </location>
</feature>
<feature type="compositionally biased region" description="Low complexity" evidence="2">
    <location>
        <begin position="214"/>
        <end position="227"/>
    </location>
</feature>
<proteinExistence type="predicted"/>
<evidence type="ECO:0000256" key="2">
    <source>
        <dbReference type="SAM" id="MobiDB-lite"/>
    </source>
</evidence>
<reference evidence="3 4" key="1">
    <citation type="submission" date="2016-10" db="EMBL/GenBank/DDBJ databases">
        <authorList>
            <person name="Cai Z."/>
        </authorList>
    </citation>
    <scope>NUCLEOTIDE SEQUENCE [LARGE SCALE GENOMIC DNA]</scope>
    <source>
        <strain evidence="3 4">CGMCC 1.10826</strain>
    </source>
</reference>
<keyword evidence="4" id="KW-1185">Reference proteome</keyword>
<feature type="region of interest" description="Disordered" evidence="2">
    <location>
        <begin position="1"/>
        <end position="227"/>
    </location>
</feature>
<gene>
    <name evidence="3" type="ORF">SAMN05216184_101559</name>
</gene>
<accession>A0A2Y8ZX55</accession>
<feature type="compositionally biased region" description="Low complexity" evidence="2">
    <location>
        <begin position="79"/>
        <end position="196"/>
    </location>
</feature>
<organism evidence="3 4">
    <name type="scientific">Georgenia satyanarayanai</name>
    <dbReference type="NCBI Taxonomy" id="860221"/>
    <lineage>
        <taxon>Bacteria</taxon>
        <taxon>Bacillati</taxon>
        <taxon>Actinomycetota</taxon>
        <taxon>Actinomycetes</taxon>
        <taxon>Micrococcales</taxon>
        <taxon>Bogoriellaceae</taxon>
        <taxon>Georgenia</taxon>
    </lineage>
</organism>
<evidence type="ECO:0000313" key="4">
    <source>
        <dbReference type="Proteomes" id="UP000250222"/>
    </source>
</evidence>
<dbReference type="InterPro" id="IPR007139">
    <property type="entry name" value="DUF349"/>
</dbReference>
<protein>
    <recommendedName>
        <fullName evidence="5">DUF349 domain-containing protein</fullName>
    </recommendedName>
</protein>
<evidence type="ECO:0008006" key="5">
    <source>
        <dbReference type="Google" id="ProtNLM"/>
    </source>
</evidence>
<feature type="compositionally biased region" description="Pro residues" evidence="2">
    <location>
        <begin position="197"/>
        <end position="213"/>
    </location>
</feature>
<dbReference type="Proteomes" id="UP000250222">
    <property type="component" value="Unassembled WGS sequence"/>
</dbReference>
<dbReference type="AlphaFoldDB" id="A0A2Y8ZX55"/>
<sequence length="656" mass="69981">MTEQQTPHPADEPTADAIESVALTEQGGLPPAPAATQGAPVEQADAEPVEESPSQPDAGADAPSEQAAAPAEAAEEPEAATGPADAPAEQVEAPAEQADTPAEQPEAPAEQPEAPAEQADTPAEQPEAPAEQADAPADQADAPAEQADAPADQADAPAEQADAPAEQPEAPAVQADTEPASAEPGGAIEAEAAEAPAPAPRPTAVPRPRPLPKPSALRKPAAQAPGAAPAPAVVAPVLDDAKEAAAAAAWGRVDPDGTVWVREAAGERTVGQYTGADMDEALAFYVRRFLDLQAQMLLFETRLPQLQTKEIDQTLATLTEALAEPAAVGDLDGLRARVETLRERAAARRKEISAEREAAKAKALEERTAVVERAEAIAAADPASTHWRSSGDELRALLDQWKQAQRSGPRLDRPTEDALWKRFSRARTTFDRNRGHFFSQLDATQSEVKRAKEQLIAEAEALSTSKDWGRTSAAYRDLMDRWKAAGRASRKEDDALWARFRAARQAFYEARENENAQIDAEYAANLEVKLALLEQAEALLPVTDPEAAKAALRPIQDKWDEAGKVPRSDVQRVEGRMRAVEQAVRDADQERWSRSDPEKKARAEGAAAQLYEAIDGLEQQLAQARAAGDPRAEKEAAAALEARKSWLDQILRSTGS</sequence>
<feature type="region of interest" description="Disordered" evidence="2">
    <location>
        <begin position="576"/>
        <end position="604"/>
    </location>
</feature>
<feature type="compositionally biased region" description="Basic and acidic residues" evidence="2">
    <location>
        <begin position="576"/>
        <end position="603"/>
    </location>
</feature>
<keyword evidence="1" id="KW-0175">Coiled coil</keyword>
<evidence type="ECO:0000256" key="1">
    <source>
        <dbReference type="SAM" id="Coils"/>
    </source>
</evidence>
<dbReference type="Pfam" id="PF03993">
    <property type="entry name" value="DUF349"/>
    <property type="match status" value="3"/>
</dbReference>
<dbReference type="EMBL" id="UETB01000001">
    <property type="protein sequence ID" value="SSA36901.1"/>
    <property type="molecule type" value="Genomic_DNA"/>
</dbReference>
<evidence type="ECO:0000313" key="3">
    <source>
        <dbReference type="EMBL" id="SSA36901.1"/>
    </source>
</evidence>
<feature type="coiled-coil region" evidence="1">
    <location>
        <begin position="331"/>
        <end position="367"/>
    </location>
</feature>